<dbReference type="InterPro" id="IPR009531">
    <property type="entry name" value="DUF1150"/>
</dbReference>
<dbReference type="Pfam" id="PF06620">
    <property type="entry name" value="DUF1150"/>
    <property type="match status" value="1"/>
</dbReference>
<dbReference type="EMBL" id="CP032321">
    <property type="protein sequence ID" value="QCN94512.1"/>
    <property type="molecule type" value="Genomic_DNA"/>
</dbReference>
<dbReference type="KEGG" id="aare:D3093_04125"/>
<dbReference type="AlphaFoldDB" id="A0A4D8P6L7"/>
<dbReference type="Proteomes" id="UP000298595">
    <property type="component" value="Chromosome"/>
</dbReference>
<reference evidence="1 2" key="1">
    <citation type="submission" date="2018-09" db="EMBL/GenBank/DDBJ databases">
        <title>Whole genome based analysis of evolution and adaptive divergence in Indian and Brazilian strains of Azospirillum brasilense.</title>
        <authorList>
            <person name="Singh C."/>
            <person name="Tripathi A.K."/>
        </authorList>
    </citation>
    <scope>NUCLEOTIDE SEQUENCE [LARGE SCALE GENOMIC DNA]</scope>
    <source>
        <strain evidence="1 2">MTCC4035</strain>
    </source>
</reference>
<name>A0A4D8P6L7_9PROT</name>
<dbReference type="RefSeq" id="WP_137114693.1">
    <property type="nucleotide sequence ID" value="NZ_CP032321.1"/>
</dbReference>
<accession>A0A4D8P6L7</accession>
<protein>
    <submittedName>
        <fullName evidence="1">DUF1150 family protein</fullName>
    </submittedName>
</protein>
<proteinExistence type="predicted"/>
<evidence type="ECO:0000313" key="1">
    <source>
        <dbReference type="EMBL" id="QCN94512.1"/>
    </source>
</evidence>
<sequence length="78" mass="8460">MTARRTKADATEGFTAGFDDRFARHGILEIAYLRSVEIDGLPAYAVYAADGSCLWLDTDRASAGATLQEHGMELVSVH</sequence>
<gene>
    <name evidence="1" type="ORF">D3093_04125</name>
</gene>
<organism evidence="1 2">
    <name type="scientific">Azospirillum argentinense</name>
    <dbReference type="NCBI Taxonomy" id="2970906"/>
    <lineage>
        <taxon>Bacteria</taxon>
        <taxon>Pseudomonadati</taxon>
        <taxon>Pseudomonadota</taxon>
        <taxon>Alphaproteobacteria</taxon>
        <taxon>Rhodospirillales</taxon>
        <taxon>Azospirillaceae</taxon>
        <taxon>Azospirillum</taxon>
    </lineage>
</organism>
<evidence type="ECO:0000313" key="2">
    <source>
        <dbReference type="Proteomes" id="UP000298595"/>
    </source>
</evidence>